<evidence type="ECO:0000256" key="3">
    <source>
        <dbReference type="ARBA" id="ARBA00022801"/>
    </source>
</evidence>
<organism evidence="6 7">
    <name type="scientific">Paenibacillus contaminans</name>
    <dbReference type="NCBI Taxonomy" id="450362"/>
    <lineage>
        <taxon>Bacteria</taxon>
        <taxon>Bacillati</taxon>
        <taxon>Bacillota</taxon>
        <taxon>Bacilli</taxon>
        <taxon>Bacillales</taxon>
        <taxon>Paenibacillaceae</taxon>
        <taxon>Paenibacillus</taxon>
    </lineage>
</organism>
<keyword evidence="3" id="KW-0378">Hydrolase</keyword>
<gene>
    <name evidence="6" type="ORF">DQG23_13240</name>
</gene>
<evidence type="ECO:0000256" key="2">
    <source>
        <dbReference type="ARBA" id="ARBA00022723"/>
    </source>
</evidence>
<evidence type="ECO:0000259" key="5">
    <source>
        <dbReference type="Pfam" id="PF24827"/>
    </source>
</evidence>
<dbReference type="EMBL" id="QMFB01000006">
    <property type="protein sequence ID" value="RAV21042.1"/>
    <property type="molecule type" value="Genomic_DNA"/>
</dbReference>
<dbReference type="PANTHER" id="PTHR37326:SF1">
    <property type="entry name" value="BLL3975 PROTEIN"/>
    <property type="match status" value="1"/>
</dbReference>
<dbReference type="Proteomes" id="UP000250369">
    <property type="component" value="Unassembled WGS sequence"/>
</dbReference>
<dbReference type="InterPro" id="IPR043795">
    <property type="entry name" value="N-alpha-Ac-DABA-like"/>
</dbReference>
<keyword evidence="4" id="KW-0862">Zinc</keyword>
<proteinExistence type="predicted"/>
<dbReference type="SUPFAM" id="SSF53187">
    <property type="entry name" value="Zn-dependent exopeptidases"/>
    <property type="match status" value="1"/>
</dbReference>
<protein>
    <recommendedName>
        <fullName evidence="5">Succinylglutamate desuccinylase/Aspartoacylase catalytic domain-containing protein</fullName>
    </recommendedName>
</protein>
<dbReference type="InterPro" id="IPR053138">
    <property type="entry name" value="N-alpha-Ac-DABA_deacetylase"/>
</dbReference>
<evidence type="ECO:0000313" key="7">
    <source>
        <dbReference type="Proteomes" id="UP000250369"/>
    </source>
</evidence>
<dbReference type="GO" id="GO:0016788">
    <property type="term" value="F:hydrolase activity, acting on ester bonds"/>
    <property type="evidence" value="ECO:0007669"/>
    <property type="project" value="InterPro"/>
</dbReference>
<dbReference type="InterPro" id="IPR055438">
    <property type="entry name" value="AstE_AspA_cat"/>
</dbReference>
<sequence>MYKRMAVESFQVETLEAGIKQSYVLTLDDAAAAQSEDAANAGSGREACIPVHAVKGKEPGPTLLVLAAVHGDEYEGVQTIIELCRDMQPGDIRGTLLMVPVTNVLSYYGETRTTPEDGCNLAREFPGLPDGSITQQLAWHLKRKLISKADFLLDLHSGGTNYAVPELIGYYHNDASEVGRKSRAAAEAFGMEVLWAHPEIAPGRTVSAAVECGVPFLYTEAFGGRRIRPEEQLRFRGGALRLMRHLRMLLEPERWIQGEAPPIRYRLSGDGNFDLSINSAVEGFFIPDVRLLDRVSAGDRIGAIYDWFGELLEPFHAPEDGIVVGITGTPYIRAGSYVYMLTKVMEG</sequence>
<evidence type="ECO:0000256" key="4">
    <source>
        <dbReference type="ARBA" id="ARBA00022833"/>
    </source>
</evidence>
<dbReference type="GO" id="GO:0016811">
    <property type="term" value="F:hydrolase activity, acting on carbon-nitrogen (but not peptide) bonds, in linear amides"/>
    <property type="evidence" value="ECO:0007669"/>
    <property type="project" value="InterPro"/>
</dbReference>
<comment type="cofactor">
    <cofactor evidence="1">
        <name>Zn(2+)</name>
        <dbReference type="ChEBI" id="CHEBI:29105"/>
    </cofactor>
</comment>
<dbReference type="CDD" id="cd06230">
    <property type="entry name" value="M14_ASTE_ASPA_like"/>
    <property type="match status" value="1"/>
</dbReference>
<keyword evidence="7" id="KW-1185">Reference proteome</keyword>
<dbReference type="RefSeq" id="WP_113031322.1">
    <property type="nucleotide sequence ID" value="NZ_QMFB01000006.1"/>
</dbReference>
<dbReference type="PIRSF" id="PIRSF039012">
    <property type="entry name" value="ASP"/>
    <property type="match status" value="1"/>
</dbReference>
<keyword evidence="2" id="KW-0479">Metal-binding</keyword>
<dbReference type="PANTHER" id="PTHR37326">
    <property type="entry name" value="BLL3975 PROTEIN"/>
    <property type="match status" value="1"/>
</dbReference>
<comment type="caution">
    <text evidence="6">The sequence shown here is derived from an EMBL/GenBank/DDBJ whole genome shotgun (WGS) entry which is preliminary data.</text>
</comment>
<accession>A0A329MN42</accession>
<feature type="domain" description="Succinylglutamate desuccinylase/Aspartoacylase catalytic" evidence="5">
    <location>
        <begin position="59"/>
        <end position="246"/>
    </location>
</feature>
<dbReference type="Gene3D" id="3.40.630.10">
    <property type="entry name" value="Zn peptidases"/>
    <property type="match status" value="1"/>
</dbReference>
<dbReference type="AlphaFoldDB" id="A0A329MN42"/>
<dbReference type="Pfam" id="PF24827">
    <property type="entry name" value="AstE_AspA_cat"/>
    <property type="match status" value="1"/>
</dbReference>
<evidence type="ECO:0000313" key="6">
    <source>
        <dbReference type="EMBL" id="RAV21042.1"/>
    </source>
</evidence>
<reference evidence="6 7" key="1">
    <citation type="journal article" date="2009" name="Int. J. Syst. Evol. Microbiol.">
        <title>Paenibacillus contaminans sp. nov., isolated from a contaminated laboratory plate.</title>
        <authorList>
            <person name="Chou J.H."/>
            <person name="Lee J.H."/>
            <person name="Lin M.C."/>
            <person name="Chang P.S."/>
            <person name="Arun A.B."/>
            <person name="Young C.C."/>
            <person name="Chen W.M."/>
        </authorList>
    </citation>
    <scope>NUCLEOTIDE SEQUENCE [LARGE SCALE GENOMIC DNA]</scope>
    <source>
        <strain evidence="6 7">CKOBP-6</strain>
    </source>
</reference>
<dbReference type="OrthoDB" id="9782876at2"/>
<name>A0A329MN42_9BACL</name>
<evidence type="ECO:0000256" key="1">
    <source>
        <dbReference type="ARBA" id="ARBA00001947"/>
    </source>
</evidence>
<dbReference type="GO" id="GO:0046872">
    <property type="term" value="F:metal ion binding"/>
    <property type="evidence" value="ECO:0007669"/>
    <property type="project" value="UniProtKB-KW"/>
</dbReference>